<keyword evidence="5" id="KW-1185">Reference proteome</keyword>
<feature type="compositionally biased region" description="Basic and acidic residues" evidence="1">
    <location>
        <begin position="184"/>
        <end position="202"/>
    </location>
</feature>
<feature type="compositionally biased region" description="Basic and acidic residues" evidence="1">
    <location>
        <begin position="250"/>
        <end position="295"/>
    </location>
</feature>
<feature type="transmembrane region" description="Helical" evidence="2">
    <location>
        <begin position="12"/>
        <end position="33"/>
    </location>
</feature>
<feature type="domain" description="DUF4220" evidence="3">
    <location>
        <begin position="51"/>
        <end position="485"/>
    </location>
</feature>
<dbReference type="PANTHER" id="PTHR31325">
    <property type="entry name" value="OS01G0798800 PROTEIN-RELATED"/>
    <property type="match status" value="1"/>
</dbReference>
<dbReference type="Pfam" id="PF04578">
    <property type="entry name" value="DUF594"/>
    <property type="match status" value="1"/>
</dbReference>
<feature type="compositionally biased region" description="Basic and acidic residues" evidence="1">
    <location>
        <begin position="218"/>
        <end position="235"/>
    </location>
</feature>
<protein>
    <recommendedName>
        <fullName evidence="3">DUF4220 domain-containing protein</fullName>
    </recommendedName>
</protein>
<dbReference type="InterPro" id="IPR025315">
    <property type="entry name" value="DUF4220"/>
</dbReference>
<name>A0A5J5AWD8_9ASTE</name>
<feature type="transmembrane region" description="Helical" evidence="2">
    <location>
        <begin position="109"/>
        <end position="128"/>
    </location>
</feature>
<dbReference type="InterPro" id="IPR007658">
    <property type="entry name" value="DUF594"/>
</dbReference>
<evidence type="ECO:0000313" key="4">
    <source>
        <dbReference type="EMBL" id="KAA8535435.1"/>
    </source>
</evidence>
<dbReference type="Pfam" id="PF13968">
    <property type="entry name" value="DUF4220"/>
    <property type="match status" value="1"/>
</dbReference>
<evidence type="ECO:0000259" key="3">
    <source>
        <dbReference type="Pfam" id="PF13968"/>
    </source>
</evidence>
<gene>
    <name evidence="4" type="ORF">F0562_030424</name>
</gene>
<feature type="transmembrane region" description="Helical" evidence="2">
    <location>
        <begin position="412"/>
        <end position="436"/>
    </location>
</feature>
<reference evidence="4 5" key="1">
    <citation type="submission" date="2019-09" db="EMBL/GenBank/DDBJ databases">
        <title>A chromosome-level genome assembly of the Chinese tupelo Nyssa sinensis.</title>
        <authorList>
            <person name="Yang X."/>
            <person name="Kang M."/>
            <person name="Yang Y."/>
            <person name="Xiong H."/>
            <person name="Wang M."/>
            <person name="Zhang Z."/>
            <person name="Wang Z."/>
            <person name="Wu H."/>
            <person name="Ma T."/>
            <person name="Liu J."/>
            <person name="Xi Z."/>
        </authorList>
    </citation>
    <scope>NUCLEOTIDE SEQUENCE [LARGE SCALE GENOMIC DNA]</scope>
    <source>
        <strain evidence="4">J267</strain>
        <tissue evidence="4">Leaf</tissue>
    </source>
</reference>
<feature type="transmembrane region" description="Helical" evidence="2">
    <location>
        <begin position="78"/>
        <end position="103"/>
    </location>
</feature>
<feature type="transmembrane region" description="Helical" evidence="2">
    <location>
        <begin position="45"/>
        <end position="66"/>
    </location>
</feature>
<evidence type="ECO:0000313" key="5">
    <source>
        <dbReference type="Proteomes" id="UP000325577"/>
    </source>
</evidence>
<dbReference type="EMBL" id="CM018040">
    <property type="protein sequence ID" value="KAA8535435.1"/>
    <property type="molecule type" value="Genomic_DNA"/>
</dbReference>
<accession>A0A5J5AWD8</accession>
<evidence type="ECO:0000256" key="2">
    <source>
        <dbReference type="SAM" id="Phobius"/>
    </source>
</evidence>
<feature type="transmembrane region" description="Helical" evidence="2">
    <location>
        <begin position="379"/>
        <end position="400"/>
    </location>
</feature>
<evidence type="ECO:0000256" key="1">
    <source>
        <dbReference type="SAM" id="MobiDB-lite"/>
    </source>
</evidence>
<keyword evidence="2" id="KW-0812">Transmembrane</keyword>
<sequence>MDPIPAWMRSLWDVWDVRILILFSLILQIILFIFGNRRKYNPSIWLQIIVWFAYLAADWVATVALAKLSNALIDSKKNALGVIWAPMLLLHLGGPDTITAYSIEDNQLWLRHFLGLVVQLAVAIYVLLMSWKVSRFSFLAFPMFVAGIIKYGERTWVLKSACDEEAQQVPFGSKEDEQPQHILTEQKDEEHLGHSPTEKEVISTEQEDDEQPQHILTKQKDEQHLGNSPTEKEVISTEQEDDEQPQHILTEQKDEQHLGNSPTEKEVISTKQEDEQIQRQKKEHIPTEQEDEKPQHVVPPDDIPKEVLVLAHQFFDLHKPHIANYVISKRSALVKNNSLVNQVKQDIFKYSKTIEVEMGLMYDLLYTKAPITYSKVGCILHSISFFCTVSVFMGFFLMIFLDEKWHQHYSIVDIAITVVLLVGAFMLEMYGITVILSSDWTMLWLSKHQKYEVVAQFFQKLPWLFSMNKRRRWSNLMGQFDLLSFSLNDKPTKLRRILGLFGIKEELENSMYKTYVDVPESLKEKILKFVLHRRSLGIELDNERIIVWHIATEVCYHQDSAIDSSDKETCKLLSHYLMYILIMHPFMLPVTTDVMFRHVTTSLKKKIEGKRGSGMEEAQLYHNLLEDFKLDDGIIIARAHYCIKLLLPMTNAKWRVLSSVWVRMIINAALKSQQNYHLQQLGRGGIINETKGFLYEETDSVSDFDLDFDTLV</sequence>
<feature type="region of interest" description="Disordered" evidence="1">
    <location>
        <begin position="184"/>
        <end position="299"/>
    </location>
</feature>
<keyword evidence="2" id="KW-1133">Transmembrane helix</keyword>
<dbReference type="OrthoDB" id="1689146at2759"/>
<dbReference type="Proteomes" id="UP000325577">
    <property type="component" value="Linkage Group LG17"/>
</dbReference>
<organism evidence="4 5">
    <name type="scientific">Nyssa sinensis</name>
    <dbReference type="NCBI Taxonomy" id="561372"/>
    <lineage>
        <taxon>Eukaryota</taxon>
        <taxon>Viridiplantae</taxon>
        <taxon>Streptophyta</taxon>
        <taxon>Embryophyta</taxon>
        <taxon>Tracheophyta</taxon>
        <taxon>Spermatophyta</taxon>
        <taxon>Magnoliopsida</taxon>
        <taxon>eudicotyledons</taxon>
        <taxon>Gunneridae</taxon>
        <taxon>Pentapetalae</taxon>
        <taxon>asterids</taxon>
        <taxon>Cornales</taxon>
        <taxon>Nyssaceae</taxon>
        <taxon>Nyssa</taxon>
    </lineage>
</organism>
<dbReference type="AlphaFoldDB" id="A0A5J5AWD8"/>
<proteinExistence type="predicted"/>
<keyword evidence="2" id="KW-0472">Membrane</keyword>